<evidence type="ECO:0000313" key="10">
    <source>
        <dbReference type="Proteomes" id="UP000054495"/>
    </source>
</evidence>
<dbReference type="InterPro" id="IPR008921">
    <property type="entry name" value="DNA_pol3_clamp-load_cplx_C"/>
</dbReference>
<dbReference type="GO" id="GO:0006281">
    <property type="term" value="P:DNA repair"/>
    <property type="evidence" value="ECO:0007669"/>
    <property type="project" value="TreeGrafter"/>
</dbReference>
<dbReference type="PANTHER" id="PTHR11669:SF9">
    <property type="entry name" value="REPLICATION FACTOR C SUBUNIT 5"/>
    <property type="match status" value="1"/>
</dbReference>
<reference evidence="9 10" key="1">
    <citation type="submission" date="2013-05" db="EMBL/GenBank/DDBJ databases">
        <title>Draft genome of the parasitic nematode Anyclostoma ceylanicum.</title>
        <authorList>
            <person name="Mitreva M."/>
        </authorList>
    </citation>
    <scope>NUCLEOTIDE SEQUENCE [LARGE SCALE GENOMIC DNA]</scope>
</reference>
<keyword evidence="5" id="KW-0067">ATP-binding</keyword>
<dbReference type="SMART" id="SM00382">
    <property type="entry name" value="AAA"/>
    <property type="match status" value="1"/>
</dbReference>
<feature type="compositionally biased region" description="Low complexity" evidence="7">
    <location>
        <begin position="372"/>
        <end position="394"/>
    </location>
</feature>
<keyword evidence="3" id="KW-0235">DNA replication</keyword>
<evidence type="ECO:0000256" key="7">
    <source>
        <dbReference type="SAM" id="MobiDB-lite"/>
    </source>
</evidence>
<accession>A0A0D6LI50</accession>
<evidence type="ECO:0000313" key="9">
    <source>
        <dbReference type="EMBL" id="EPB71679.1"/>
    </source>
</evidence>
<dbReference type="SUPFAM" id="SSF48019">
    <property type="entry name" value="post-AAA+ oligomerization domain-like"/>
    <property type="match status" value="1"/>
</dbReference>
<dbReference type="GO" id="GO:0016887">
    <property type="term" value="F:ATP hydrolysis activity"/>
    <property type="evidence" value="ECO:0007669"/>
    <property type="project" value="InterPro"/>
</dbReference>
<dbReference type="GO" id="GO:0003689">
    <property type="term" value="F:DNA clamp loader activity"/>
    <property type="evidence" value="ECO:0007669"/>
    <property type="project" value="TreeGrafter"/>
</dbReference>
<gene>
    <name evidence="9" type="ORF">ANCCEY_09227</name>
</gene>
<dbReference type="Gene3D" id="1.20.272.10">
    <property type="match status" value="1"/>
</dbReference>
<dbReference type="GO" id="GO:0005663">
    <property type="term" value="C:DNA replication factor C complex"/>
    <property type="evidence" value="ECO:0007669"/>
    <property type="project" value="TreeGrafter"/>
</dbReference>
<evidence type="ECO:0000256" key="5">
    <source>
        <dbReference type="ARBA" id="ARBA00022840"/>
    </source>
</evidence>
<evidence type="ECO:0000256" key="2">
    <source>
        <dbReference type="ARBA" id="ARBA00005378"/>
    </source>
</evidence>
<comment type="similarity">
    <text evidence="2">Belongs to the activator 1 small subunits family.</text>
</comment>
<dbReference type="Proteomes" id="UP000054495">
    <property type="component" value="Unassembled WGS sequence"/>
</dbReference>
<dbReference type="PANTHER" id="PTHR11669">
    <property type="entry name" value="REPLICATION FACTOR C / DNA POLYMERASE III GAMMA-TAU SUBUNIT"/>
    <property type="match status" value="1"/>
</dbReference>
<dbReference type="GO" id="GO:0006261">
    <property type="term" value="P:DNA-templated DNA replication"/>
    <property type="evidence" value="ECO:0007669"/>
    <property type="project" value="TreeGrafter"/>
</dbReference>
<dbReference type="CDD" id="cd00009">
    <property type="entry name" value="AAA"/>
    <property type="match status" value="1"/>
</dbReference>
<organism evidence="9 10">
    <name type="scientific">Ancylostoma ceylanicum</name>
    <dbReference type="NCBI Taxonomy" id="53326"/>
    <lineage>
        <taxon>Eukaryota</taxon>
        <taxon>Metazoa</taxon>
        <taxon>Ecdysozoa</taxon>
        <taxon>Nematoda</taxon>
        <taxon>Chromadorea</taxon>
        <taxon>Rhabditida</taxon>
        <taxon>Rhabditina</taxon>
        <taxon>Rhabditomorpha</taxon>
        <taxon>Strongyloidea</taxon>
        <taxon>Ancylostomatidae</taxon>
        <taxon>Ancylostomatinae</taxon>
        <taxon>Ancylostoma</taxon>
    </lineage>
</organism>
<dbReference type="EMBL" id="KE125095">
    <property type="protein sequence ID" value="EPB71679.1"/>
    <property type="molecule type" value="Genomic_DNA"/>
</dbReference>
<dbReference type="Pfam" id="PF08542">
    <property type="entry name" value="Rep_fac_C"/>
    <property type="match status" value="1"/>
</dbReference>
<evidence type="ECO:0000256" key="4">
    <source>
        <dbReference type="ARBA" id="ARBA00022741"/>
    </source>
</evidence>
<dbReference type="InterPro" id="IPR013748">
    <property type="entry name" value="Rep_factorC_C"/>
</dbReference>
<evidence type="ECO:0000256" key="3">
    <source>
        <dbReference type="ARBA" id="ARBA00022705"/>
    </source>
</evidence>
<feature type="compositionally biased region" description="Low complexity" evidence="7">
    <location>
        <begin position="466"/>
        <end position="476"/>
    </location>
</feature>
<dbReference type="InterPro" id="IPR003593">
    <property type="entry name" value="AAA+_ATPase"/>
</dbReference>
<sequence>MEVDIPPAEINLPWVEKYRPENLSEMISHEEIIKTLTRFIKNDKLPHLLFYGPPGTGKTSAILAVVNTMYTPKQRKSMVLELNASDDRGIGVVRDEIITFAQTKSLHIDKGSSTDLKFVILDEADAMTKDAQNALRRLVCYFLVINREAVITFLELIAVKFDLDAPGSVSHHFPWITLFRSSTTCASMAFPKIDETSVYQCVGQPTPKHIEKILQTLMNDTFSSACRKLQQDCGGEGYALVDIISRLHDIIFQLDLPSNVVTCLISALADTEQRLSVGASDKIQIGGIVAAFIRARKLIKEAAAKHVFLLLPALLITFFDMLLCNFSVVEEPMQNNNPMGNPNMPPGGYAPPNQGQLHQQQPGMGYYGQPGPGQPQQTPMTMPGQQMMMGSGSSGMSMSYQGGVPPMMQQQPVQGGPQPSMMQQAMFGAQGALASVSRPYSGSATAAPGGFSGSSSMPVGMGGVQAQGPPSYSGQQPQPPTQQQPSAPGFVPQQQQQQQSSGAPSQQGYAYAHGAATTAGFSGSSGAGVSAHPSSSAAAHPMSHQSAPKPDTKKPLNPPPYSPQILEHLDQFSVGTLTVIGRELVSELTTRTHSLCMSLKAVSERKPPVAGDPEQLLEYCQMLMDKLVEIRLRIEKKVGNKRLNTADYIRRMSDMTPPVDDAPPELKEKRQLFEENRTKLCTLNNDLKMLDWMASVTDPSLLKKVDKMATSVRERE</sequence>
<name>A0A0D6LI50_9BILA</name>
<dbReference type="Gene3D" id="3.40.50.300">
    <property type="entry name" value="P-loop containing nucleotide triphosphate hydrolases"/>
    <property type="match status" value="1"/>
</dbReference>
<dbReference type="Pfam" id="PF00004">
    <property type="entry name" value="AAA"/>
    <property type="match status" value="1"/>
</dbReference>
<feature type="compositionally biased region" description="Low complexity" evidence="7">
    <location>
        <begin position="483"/>
        <end position="509"/>
    </location>
</feature>
<comment type="subcellular location">
    <subcellularLocation>
        <location evidence="1">Nucleus</location>
    </subcellularLocation>
</comment>
<keyword evidence="10" id="KW-1185">Reference proteome</keyword>
<dbReference type="AlphaFoldDB" id="A0A0D6LI50"/>
<keyword evidence="4" id="KW-0547">Nucleotide-binding</keyword>
<dbReference type="FunFam" id="1.20.272.10:FF:000004">
    <property type="entry name" value="Replication factor C subunit 5"/>
    <property type="match status" value="1"/>
</dbReference>
<dbReference type="GO" id="GO:0005634">
    <property type="term" value="C:nucleus"/>
    <property type="evidence" value="ECO:0007669"/>
    <property type="project" value="UniProtKB-SubCell"/>
</dbReference>
<feature type="compositionally biased region" description="Low complexity" evidence="7">
    <location>
        <begin position="441"/>
        <end position="459"/>
    </location>
</feature>
<dbReference type="InterPro" id="IPR003959">
    <property type="entry name" value="ATPase_AAA_core"/>
</dbReference>
<evidence type="ECO:0000256" key="6">
    <source>
        <dbReference type="ARBA" id="ARBA00023242"/>
    </source>
</evidence>
<dbReference type="InterPro" id="IPR050238">
    <property type="entry name" value="DNA_Rep/Repair_Clamp_Loader"/>
</dbReference>
<evidence type="ECO:0000259" key="8">
    <source>
        <dbReference type="SMART" id="SM00382"/>
    </source>
</evidence>
<dbReference type="GO" id="GO:0003677">
    <property type="term" value="F:DNA binding"/>
    <property type="evidence" value="ECO:0007669"/>
    <property type="project" value="InterPro"/>
</dbReference>
<protein>
    <submittedName>
        <fullName evidence="9">Replication factor</fullName>
    </submittedName>
</protein>
<feature type="region of interest" description="Disordered" evidence="7">
    <location>
        <begin position="336"/>
        <end position="394"/>
    </location>
</feature>
<dbReference type="GO" id="GO:0005524">
    <property type="term" value="F:ATP binding"/>
    <property type="evidence" value="ECO:0007669"/>
    <property type="project" value="UniProtKB-KW"/>
</dbReference>
<keyword evidence="6" id="KW-0539">Nucleus</keyword>
<proteinExistence type="inferred from homology"/>
<evidence type="ECO:0000256" key="1">
    <source>
        <dbReference type="ARBA" id="ARBA00004123"/>
    </source>
</evidence>
<dbReference type="SUPFAM" id="SSF52540">
    <property type="entry name" value="P-loop containing nucleoside triphosphate hydrolases"/>
    <property type="match status" value="1"/>
</dbReference>
<feature type="domain" description="AAA+ ATPase" evidence="8">
    <location>
        <begin position="44"/>
        <end position="162"/>
    </location>
</feature>
<feature type="compositionally biased region" description="Low complexity" evidence="7">
    <location>
        <begin position="522"/>
        <end position="547"/>
    </location>
</feature>
<feature type="region of interest" description="Disordered" evidence="7">
    <location>
        <begin position="439"/>
        <end position="509"/>
    </location>
</feature>
<feature type="compositionally biased region" description="Low complexity" evidence="7">
    <location>
        <begin position="350"/>
        <end position="364"/>
    </location>
</feature>
<feature type="region of interest" description="Disordered" evidence="7">
    <location>
        <begin position="522"/>
        <end position="564"/>
    </location>
</feature>
<dbReference type="InterPro" id="IPR027417">
    <property type="entry name" value="P-loop_NTPase"/>
</dbReference>